<dbReference type="Proteomes" id="UP000464378">
    <property type="component" value="Chromosome"/>
</dbReference>
<dbReference type="EMBL" id="LR586016">
    <property type="protein sequence ID" value="VIP04565.1"/>
    <property type="molecule type" value="Genomic_DNA"/>
</dbReference>
<proteinExistence type="predicted"/>
<gene>
    <name evidence="1" type="ORF">GMBLW1_46280</name>
</gene>
<evidence type="ECO:0000313" key="2">
    <source>
        <dbReference type="Proteomes" id="UP000464378"/>
    </source>
</evidence>
<organism evidence="1">
    <name type="scientific">Tuwongella immobilis</name>
    <dbReference type="NCBI Taxonomy" id="692036"/>
    <lineage>
        <taxon>Bacteria</taxon>
        <taxon>Pseudomonadati</taxon>
        <taxon>Planctomycetota</taxon>
        <taxon>Planctomycetia</taxon>
        <taxon>Gemmatales</taxon>
        <taxon>Gemmataceae</taxon>
        <taxon>Tuwongella</taxon>
    </lineage>
</organism>
<reference evidence="1" key="1">
    <citation type="submission" date="2019-04" db="EMBL/GenBank/DDBJ databases">
        <authorList>
            <consortium name="Science for Life Laboratories"/>
        </authorList>
    </citation>
    <scope>NUCLEOTIDE SEQUENCE</scope>
    <source>
        <strain evidence="1">MBLW1</strain>
    </source>
</reference>
<evidence type="ECO:0000313" key="1">
    <source>
        <dbReference type="EMBL" id="VIP04565.1"/>
    </source>
</evidence>
<dbReference type="KEGG" id="tim:GMBLW1_46280"/>
<dbReference type="InParanoid" id="A0A6C2YUH2"/>
<keyword evidence="2" id="KW-1185">Reference proteome</keyword>
<dbReference type="RefSeq" id="WP_162659635.1">
    <property type="nucleotide sequence ID" value="NZ_LR593887.1"/>
</dbReference>
<accession>A0A6C2YUH2</accession>
<dbReference type="EMBL" id="LR593887">
    <property type="protein sequence ID" value="VTS06491.1"/>
    <property type="molecule type" value="Genomic_DNA"/>
</dbReference>
<name>A0A6C2YUH2_9BACT</name>
<dbReference type="AlphaFoldDB" id="A0A6C2YUH2"/>
<sequence>MADLYEVVREAVHTKWDPIGIGESALELGEYDSYVSGLCNLLRSNPSEVEVFGYLWIVETDSLGLMGNRQATEQFAKWLRELVST</sequence>
<evidence type="ECO:0008006" key="3">
    <source>
        <dbReference type="Google" id="ProtNLM"/>
    </source>
</evidence>
<protein>
    <recommendedName>
        <fullName evidence="3">DUF1871 domain-containing protein</fullName>
    </recommendedName>
</protein>